<dbReference type="EMBL" id="BLLF01001081">
    <property type="protein sequence ID" value="GFH16994.1"/>
    <property type="molecule type" value="Genomic_DNA"/>
</dbReference>
<evidence type="ECO:0000256" key="7">
    <source>
        <dbReference type="SAM" id="Phobius"/>
    </source>
</evidence>
<evidence type="ECO:0000256" key="4">
    <source>
        <dbReference type="ARBA" id="ARBA00022989"/>
    </source>
</evidence>
<evidence type="ECO:0000256" key="1">
    <source>
        <dbReference type="ARBA" id="ARBA00004141"/>
    </source>
</evidence>
<proteinExistence type="inferred from homology"/>
<keyword evidence="5 7" id="KW-0472">Membrane</keyword>
<dbReference type="InterPro" id="IPR028055">
    <property type="entry name" value="YidC/Oxa/ALB_C"/>
</dbReference>
<dbReference type="GO" id="GO:0005743">
    <property type="term" value="C:mitochondrial inner membrane"/>
    <property type="evidence" value="ECO:0007669"/>
    <property type="project" value="TreeGrafter"/>
</dbReference>
<dbReference type="Pfam" id="PF02096">
    <property type="entry name" value="60KD_IMP"/>
    <property type="match status" value="1"/>
</dbReference>
<dbReference type="AlphaFoldDB" id="A0A699ZDM5"/>
<evidence type="ECO:0000256" key="2">
    <source>
        <dbReference type="ARBA" id="ARBA00010583"/>
    </source>
</evidence>
<feature type="non-terminal residue" evidence="9">
    <location>
        <position position="1"/>
    </location>
</feature>
<comment type="subcellular location">
    <subcellularLocation>
        <location evidence="1 6">Membrane</location>
        <topology evidence="1 6">Multi-pass membrane protein</topology>
    </subcellularLocation>
</comment>
<keyword evidence="3 6" id="KW-0812">Transmembrane</keyword>
<name>A0A699ZDM5_HAELA</name>
<evidence type="ECO:0000313" key="10">
    <source>
        <dbReference type="Proteomes" id="UP000485058"/>
    </source>
</evidence>
<evidence type="ECO:0000256" key="5">
    <source>
        <dbReference type="ARBA" id="ARBA00023136"/>
    </source>
</evidence>
<dbReference type="GO" id="GO:0032977">
    <property type="term" value="F:membrane insertase activity"/>
    <property type="evidence" value="ECO:0007669"/>
    <property type="project" value="InterPro"/>
</dbReference>
<organism evidence="9 10">
    <name type="scientific">Haematococcus lacustris</name>
    <name type="common">Green alga</name>
    <name type="synonym">Haematococcus pluvialis</name>
    <dbReference type="NCBI Taxonomy" id="44745"/>
    <lineage>
        <taxon>Eukaryota</taxon>
        <taxon>Viridiplantae</taxon>
        <taxon>Chlorophyta</taxon>
        <taxon>core chlorophytes</taxon>
        <taxon>Chlorophyceae</taxon>
        <taxon>CS clade</taxon>
        <taxon>Chlamydomonadales</taxon>
        <taxon>Haematococcaceae</taxon>
        <taxon>Haematococcus</taxon>
    </lineage>
</organism>
<feature type="transmembrane region" description="Helical" evidence="7">
    <location>
        <begin position="132"/>
        <end position="156"/>
    </location>
</feature>
<reference evidence="9 10" key="1">
    <citation type="submission" date="2020-02" db="EMBL/GenBank/DDBJ databases">
        <title>Draft genome sequence of Haematococcus lacustris strain NIES-144.</title>
        <authorList>
            <person name="Morimoto D."/>
            <person name="Nakagawa S."/>
            <person name="Yoshida T."/>
            <person name="Sawayama S."/>
        </authorList>
    </citation>
    <scope>NUCLEOTIDE SEQUENCE [LARGE SCALE GENOMIC DNA]</scope>
    <source>
        <strain evidence="9 10">NIES-144</strain>
    </source>
</reference>
<feature type="transmembrane region" description="Helical" evidence="7">
    <location>
        <begin position="186"/>
        <end position="206"/>
    </location>
</feature>
<feature type="non-terminal residue" evidence="9">
    <location>
        <position position="258"/>
    </location>
</feature>
<comment type="caution">
    <text evidence="9">The sequence shown here is derived from an EMBL/GenBank/DDBJ whole genome shotgun (WGS) entry which is preliminary data.</text>
</comment>
<feature type="transmembrane region" description="Helical" evidence="7">
    <location>
        <begin position="227"/>
        <end position="251"/>
    </location>
</feature>
<accession>A0A699ZDM5</accession>
<sequence length="258" mass="27798">MPEGELLFSSETLHTLEQACQAVEVAALDAAKDDSLWTAAAFISGIQAVHEQLGLPWWASVVLVNIVARILAFPVMLASQRATARMAALNLELMPVKKLQEAMVKVSNKEEQMRVHSAWLKETDRVRLQHGAAIPGLMGTMFGTLLINGVVFISIFNGVSNLMVNGAPSLKTGGIAWFTDLTVSDAMYGLPALCTLTTLAMIQWGMNITGDSVTPERAGQAAFVKNLFRGMALLFLPFGAMVPSGVALLWVSNSFFSV</sequence>
<feature type="transmembrane region" description="Helical" evidence="7">
    <location>
        <begin position="57"/>
        <end position="77"/>
    </location>
</feature>
<dbReference type="InterPro" id="IPR001708">
    <property type="entry name" value="YidC/ALB3/OXA1/COX18"/>
</dbReference>
<feature type="domain" description="Membrane insertase YidC/Oxa/ALB C-terminal" evidence="8">
    <location>
        <begin position="57"/>
        <end position="258"/>
    </location>
</feature>
<dbReference type="CDD" id="cd20069">
    <property type="entry name" value="5TM_Oxa1-like"/>
    <property type="match status" value="1"/>
</dbReference>
<keyword evidence="10" id="KW-1185">Reference proteome</keyword>
<gene>
    <name evidence="9" type="ORF">HaLaN_13524</name>
</gene>
<comment type="similarity">
    <text evidence="2">Belongs to the OXA1/ALB3/YidC (TC 2.A.9.2) family.</text>
</comment>
<dbReference type="PANTHER" id="PTHR12428:SF65">
    <property type="entry name" value="CYTOCHROME C OXIDASE ASSEMBLY PROTEIN COX18, MITOCHONDRIAL"/>
    <property type="match status" value="1"/>
</dbReference>
<evidence type="ECO:0000259" key="8">
    <source>
        <dbReference type="Pfam" id="PF02096"/>
    </source>
</evidence>
<dbReference type="GO" id="GO:0032979">
    <property type="term" value="P:protein insertion into mitochondrial inner membrane from matrix"/>
    <property type="evidence" value="ECO:0007669"/>
    <property type="project" value="TreeGrafter"/>
</dbReference>
<comment type="similarity">
    <text evidence="6">Belongs to the OXA1/ALB3/YidC family.</text>
</comment>
<keyword evidence="4 7" id="KW-1133">Transmembrane helix</keyword>
<evidence type="ECO:0000256" key="6">
    <source>
        <dbReference type="RuleBase" id="RU003945"/>
    </source>
</evidence>
<evidence type="ECO:0000256" key="3">
    <source>
        <dbReference type="ARBA" id="ARBA00022692"/>
    </source>
</evidence>
<evidence type="ECO:0000313" key="9">
    <source>
        <dbReference type="EMBL" id="GFH16994.1"/>
    </source>
</evidence>
<protein>
    <recommendedName>
        <fullName evidence="8">Membrane insertase YidC/Oxa/ALB C-terminal domain-containing protein</fullName>
    </recommendedName>
</protein>
<dbReference type="Proteomes" id="UP000485058">
    <property type="component" value="Unassembled WGS sequence"/>
</dbReference>
<dbReference type="PANTHER" id="PTHR12428">
    <property type="entry name" value="OXA1"/>
    <property type="match status" value="1"/>
</dbReference>